<dbReference type="InterPro" id="IPR013655">
    <property type="entry name" value="PAS_fold_3"/>
</dbReference>
<dbReference type="InterPro" id="IPR005467">
    <property type="entry name" value="His_kinase_dom"/>
</dbReference>
<dbReference type="Gene3D" id="3.30.565.10">
    <property type="entry name" value="Histidine kinase-like ATPase, C-terminal domain"/>
    <property type="match status" value="1"/>
</dbReference>
<dbReference type="EMBL" id="FNTI01000001">
    <property type="protein sequence ID" value="SED31726.1"/>
    <property type="molecule type" value="Genomic_DNA"/>
</dbReference>
<dbReference type="Gene3D" id="1.10.287.130">
    <property type="match status" value="1"/>
</dbReference>
<dbReference type="InterPro" id="IPR036097">
    <property type="entry name" value="HisK_dim/P_sf"/>
</dbReference>
<name>A0A1M6ZXJ1_9BRAD</name>
<dbReference type="Pfam" id="PF21623">
    <property type="entry name" value="HK_sensor_dom_bact"/>
    <property type="match status" value="1"/>
</dbReference>
<dbReference type="InterPro" id="IPR011006">
    <property type="entry name" value="CheY-like_superfamily"/>
</dbReference>
<dbReference type="InterPro" id="IPR013767">
    <property type="entry name" value="PAS_fold"/>
</dbReference>
<evidence type="ECO:0000256" key="4">
    <source>
        <dbReference type="ARBA" id="ARBA00022475"/>
    </source>
</evidence>
<dbReference type="NCBIfam" id="TIGR00229">
    <property type="entry name" value="sensory_box"/>
    <property type="match status" value="3"/>
</dbReference>
<keyword evidence="12" id="KW-0902">Two-component regulatory system</keyword>
<feature type="domain" description="Response regulatory" evidence="15">
    <location>
        <begin position="1040"/>
        <end position="1155"/>
    </location>
</feature>
<dbReference type="Gene3D" id="6.10.340.10">
    <property type="match status" value="1"/>
</dbReference>
<keyword evidence="9" id="KW-0418">Kinase</keyword>
<dbReference type="SUPFAM" id="SSF55785">
    <property type="entry name" value="PYP-like sensor domain (PAS domain)"/>
    <property type="match status" value="3"/>
</dbReference>
<evidence type="ECO:0000256" key="10">
    <source>
        <dbReference type="ARBA" id="ARBA00022840"/>
    </source>
</evidence>
<evidence type="ECO:0000256" key="13">
    <source>
        <dbReference type="PROSITE-ProRule" id="PRU00169"/>
    </source>
</evidence>
<sequence length="1157" mass="126005">MIALVAIAVSAVGWLSYRSLEQAVLPRVLDRIETHSRLAASELESQVRTGRGDIATFHGLAAVTGLMRARLNGGIDPTDGTSEALWRERLESRLAAQMSLRPAYSLRVIGVADSHREIVRIDRSGPNGAVRVVPDAELKQVGDAPYFRDTIKLATNEIYVSPVDLNEENGVIENPHVPTMRIAMPVLAPNGKPFGIVIATADMRPGLDRVRSSVRPGESIYVVDARGNYLVHPDRAREFGSQLGTPTDWRKDFPDLAASIGVAKGFAQIVQTEAGRPGGEAFAPTLLAGSEWTAVIESVPNAVVMAPAQAIQKSSITVGLIAVLCAAVLALLIARSLTRPIVQLTRAVEAAARSGTAVIPVDARGETGVLGRAFAHVMEEANAKAVALEREVQEHRRTIASRDHHAERERLFSAAVESSNDAIITMSLDGTITGWNSAAGRLFGYSAAETTGQSIRLLVPDDRLSEVQDSLRRIGWGESIEHNETVRLRKDGTPIEVSLSISPIKAPSGATIGISKVARDITDSNKTRQVLRQQTEELRRIFETSQDLILVMDSRGFLVQVSPSCEAILGFRPEEMIGRSGTDFIHPDHLENAREEMRAARRGLRPKISDTRCIHKSGRAVWLSWLGTWSEPGKRFFFVGRDMTEGRLVQETLRESEQLARGIINSALDAFVQTDEHGIIRDWNSQAEVIFGWPRADVLGRNVFEMIAPDPTEGPVQTGLGHFLKSGLEQVARPRREVQARRRDGNEFTAELSITALKTRDGFVFNCFMRDLTDKIATEDRIRQAEKMEAVGQLTGGIAHDFNNILTVITGTIEILADAVKGEPQLAAITRMIDEAASRGADLTQHLLAFARKQPLEPRETDVNTLIIDTAKLLQRTLGEHVEIESVFEDEVCPALVDPNQLATAILNLALNARDAMPDGGKLIIETGGVVLDENYARTHSDVRPGRYALIAVSDTGTGIPANMLDKVFNPFFTSKGPGKGTGLGLSMVYGFVKQSAGHIMIYSEEGHGTTIKMYLPPASGTLLAAEPTPAPVVEGGHETILVVEDDKLVRDYVLTQLHSLGYVTLDAANATEALAIANDGHPFDLLFTDVIMPGINGRQLANEILRLKPGLKVLFTSGYTENAIIHHGRLDEGVLLLAKPYRKSDMAIMVRKALAD</sequence>
<feature type="domain" description="Histidine kinase" evidence="14">
    <location>
        <begin position="797"/>
        <end position="1020"/>
    </location>
</feature>
<keyword evidence="10" id="KW-0067">ATP-binding</keyword>
<feature type="domain" description="PAC" evidence="17">
    <location>
        <begin position="481"/>
        <end position="533"/>
    </location>
</feature>
<feature type="domain" description="HAMP" evidence="18">
    <location>
        <begin position="335"/>
        <end position="386"/>
    </location>
</feature>
<dbReference type="Pfam" id="PF00072">
    <property type="entry name" value="Response_reg"/>
    <property type="match status" value="1"/>
</dbReference>
<dbReference type="InterPro" id="IPR004358">
    <property type="entry name" value="Sig_transdc_His_kin-like_C"/>
</dbReference>
<evidence type="ECO:0000259" key="14">
    <source>
        <dbReference type="PROSITE" id="PS50109"/>
    </source>
</evidence>
<dbReference type="GO" id="GO:0006355">
    <property type="term" value="P:regulation of DNA-templated transcription"/>
    <property type="evidence" value="ECO:0007669"/>
    <property type="project" value="InterPro"/>
</dbReference>
<evidence type="ECO:0000256" key="9">
    <source>
        <dbReference type="ARBA" id="ARBA00022777"/>
    </source>
</evidence>
<dbReference type="CDD" id="cd00082">
    <property type="entry name" value="HisKA"/>
    <property type="match status" value="1"/>
</dbReference>
<dbReference type="Gene3D" id="3.30.450.20">
    <property type="entry name" value="PAS domain"/>
    <property type="match status" value="4"/>
</dbReference>
<proteinExistence type="predicted"/>
<dbReference type="PANTHER" id="PTHR43065:SF49">
    <property type="entry name" value="HISTIDINE KINASE"/>
    <property type="match status" value="1"/>
</dbReference>
<dbReference type="PROSITE" id="PS50885">
    <property type="entry name" value="HAMP"/>
    <property type="match status" value="1"/>
</dbReference>
<dbReference type="CDD" id="cd00130">
    <property type="entry name" value="PAS"/>
    <property type="match status" value="3"/>
</dbReference>
<accession>A0A1M6ZXJ1</accession>
<feature type="domain" description="PAC" evidence="17">
    <location>
        <begin position="734"/>
        <end position="784"/>
    </location>
</feature>
<dbReference type="InterPro" id="IPR036890">
    <property type="entry name" value="HATPase_C_sf"/>
</dbReference>
<evidence type="ECO:0000256" key="8">
    <source>
        <dbReference type="ARBA" id="ARBA00022741"/>
    </source>
</evidence>
<dbReference type="EC" id="2.7.13.3" evidence="3"/>
<dbReference type="InterPro" id="IPR000014">
    <property type="entry name" value="PAS"/>
</dbReference>
<dbReference type="InterPro" id="IPR003661">
    <property type="entry name" value="HisK_dim/P_dom"/>
</dbReference>
<dbReference type="GO" id="GO:0005886">
    <property type="term" value="C:plasma membrane"/>
    <property type="evidence" value="ECO:0007669"/>
    <property type="project" value="UniProtKB-SubCell"/>
</dbReference>
<evidence type="ECO:0000256" key="12">
    <source>
        <dbReference type="ARBA" id="ARBA00023012"/>
    </source>
</evidence>
<evidence type="ECO:0000313" key="20">
    <source>
        <dbReference type="Proteomes" id="UP000183208"/>
    </source>
</evidence>
<dbReference type="Proteomes" id="UP000183208">
    <property type="component" value="Unassembled WGS sequence"/>
</dbReference>
<dbReference type="SUPFAM" id="SSF55874">
    <property type="entry name" value="ATPase domain of HSP90 chaperone/DNA topoisomerase II/histidine kinase"/>
    <property type="match status" value="1"/>
</dbReference>
<dbReference type="InterPro" id="IPR035965">
    <property type="entry name" value="PAS-like_dom_sf"/>
</dbReference>
<dbReference type="PANTHER" id="PTHR43065">
    <property type="entry name" value="SENSOR HISTIDINE KINASE"/>
    <property type="match status" value="1"/>
</dbReference>
<evidence type="ECO:0000259" key="18">
    <source>
        <dbReference type="PROSITE" id="PS50885"/>
    </source>
</evidence>
<gene>
    <name evidence="19" type="ORF">SAMN05444171_3781</name>
</gene>
<dbReference type="SUPFAM" id="SSF52172">
    <property type="entry name" value="CheY-like"/>
    <property type="match status" value="1"/>
</dbReference>
<dbReference type="InterPro" id="IPR001789">
    <property type="entry name" value="Sig_transdc_resp-reg_receiver"/>
</dbReference>
<dbReference type="GO" id="GO:0005524">
    <property type="term" value="F:ATP binding"/>
    <property type="evidence" value="ECO:0007669"/>
    <property type="project" value="UniProtKB-KW"/>
</dbReference>
<dbReference type="PROSITE" id="PS50110">
    <property type="entry name" value="RESPONSE_REGULATORY"/>
    <property type="match status" value="1"/>
</dbReference>
<evidence type="ECO:0000256" key="2">
    <source>
        <dbReference type="ARBA" id="ARBA00004651"/>
    </source>
</evidence>
<reference evidence="19 20" key="1">
    <citation type="submission" date="2016-10" db="EMBL/GenBank/DDBJ databases">
        <authorList>
            <person name="de Groot N.N."/>
        </authorList>
    </citation>
    <scope>NUCLEOTIDE SEQUENCE [LARGE SCALE GENOMIC DNA]</scope>
    <source>
        <strain evidence="19 20">GAS522</strain>
    </source>
</reference>
<dbReference type="Pfam" id="PF00512">
    <property type="entry name" value="HisKA"/>
    <property type="match status" value="1"/>
</dbReference>
<dbReference type="AlphaFoldDB" id="A0A1M6ZXJ1"/>
<dbReference type="SUPFAM" id="SSF103190">
    <property type="entry name" value="Sensory domain-like"/>
    <property type="match status" value="1"/>
</dbReference>
<dbReference type="Gene3D" id="3.40.50.2300">
    <property type="match status" value="1"/>
</dbReference>
<dbReference type="PROSITE" id="PS50113">
    <property type="entry name" value="PAC"/>
    <property type="match status" value="2"/>
</dbReference>
<keyword evidence="11" id="KW-1133">Transmembrane helix</keyword>
<dbReference type="SMART" id="SM00448">
    <property type="entry name" value="REC"/>
    <property type="match status" value="1"/>
</dbReference>
<feature type="domain" description="PAS" evidence="16">
    <location>
        <begin position="408"/>
        <end position="463"/>
    </location>
</feature>
<dbReference type="SMART" id="SM00091">
    <property type="entry name" value="PAS"/>
    <property type="match status" value="3"/>
</dbReference>
<evidence type="ECO:0000259" key="17">
    <source>
        <dbReference type="PROSITE" id="PS50113"/>
    </source>
</evidence>
<dbReference type="InterPro" id="IPR003594">
    <property type="entry name" value="HATPase_dom"/>
</dbReference>
<keyword evidence="8" id="KW-0547">Nucleotide-binding</keyword>
<evidence type="ECO:0000313" key="19">
    <source>
        <dbReference type="EMBL" id="SED31726.1"/>
    </source>
</evidence>
<feature type="domain" description="PAS" evidence="16">
    <location>
        <begin position="534"/>
        <end position="604"/>
    </location>
</feature>
<dbReference type="InterPro" id="IPR029151">
    <property type="entry name" value="Sensor-like_sf"/>
</dbReference>
<feature type="domain" description="PAS" evidence="16">
    <location>
        <begin position="656"/>
        <end position="727"/>
    </location>
</feature>
<dbReference type="PROSITE" id="PS50112">
    <property type="entry name" value="PAS"/>
    <property type="match status" value="3"/>
</dbReference>
<dbReference type="Pfam" id="PF08447">
    <property type="entry name" value="PAS_3"/>
    <property type="match status" value="1"/>
</dbReference>
<evidence type="ECO:0000256" key="3">
    <source>
        <dbReference type="ARBA" id="ARBA00012438"/>
    </source>
</evidence>
<dbReference type="Pfam" id="PF13426">
    <property type="entry name" value="PAS_9"/>
    <property type="match status" value="1"/>
</dbReference>
<evidence type="ECO:0000256" key="1">
    <source>
        <dbReference type="ARBA" id="ARBA00000085"/>
    </source>
</evidence>
<dbReference type="SUPFAM" id="SSF47384">
    <property type="entry name" value="Homodimeric domain of signal transducing histidine kinase"/>
    <property type="match status" value="1"/>
</dbReference>
<dbReference type="SMART" id="SM00388">
    <property type="entry name" value="HisKA"/>
    <property type="match status" value="1"/>
</dbReference>
<evidence type="ECO:0000259" key="16">
    <source>
        <dbReference type="PROSITE" id="PS50112"/>
    </source>
</evidence>
<evidence type="ECO:0000256" key="11">
    <source>
        <dbReference type="ARBA" id="ARBA00022989"/>
    </source>
</evidence>
<keyword evidence="11" id="KW-0472">Membrane</keyword>
<organism evidence="19 20">
    <name type="scientific">Bradyrhizobium lablabi</name>
    <dbReference type="NCBI Taxonomy" id="722472"/>
    <lineage>
        <taxon>Bacteria</taxon>
        <taxon>Pseudomonadati</taxon>
        <taxon>Pseudomonadota</taxon>
        <taxon>Alphaproteobacteria</taxon>
        <taxon>Hyphomicrobiales</taxon>
        <taxon>Nitrobacteraceae</taxon>
        <taxon>Bradyrhizobium</taxon>
    </lineage>
</organism>
<comment type="catalytic activity">
    <reaction evidence="1">
        <text>ATP + protein L-histidine = ADP + protein N-phospho-L-histidine.</text>
        <dbReference type="EC" id="2.7.13.3"/>
    </reaction>
</comment>
<dbReference type="PRINTS" id="PR00344">
    <property type="entry name" value="BCTRLSENSOR"/>
</dbReference>
<evidence type="ECO:0000259" key="15">
    <source>
        <dbReference type="PROSITE" id="PS50110"/>
    </source>
</evidence>
<dbReference type="SMART" id="SM00387">
    <property type="entry name" value="HATPase_c"/>
    <property type="match status" value="1"/>
</dbReference>
<feature type="modified residue" description="4-aspartylphosphate" evidence="13">
    <location>
        <position position="1090"/>
    </location>
</feature>
<dbReference type="InterPro" id="IPR000700">
    <property type="entry name" value="PAS-assoc_C"/>
</dbReference>
<keyword evidence="4" id="KW-1003">Cell membrane</keyword>
<evidence type="ECO:0000256" key="7">
    <source>
        <dbReference type="ARBA" id="ARBA00022692"/>
    </source>
</evidence>
<protein>
    <recommendedName>
        <fullName evidence="3">histidine kinase</fullName>
        <ecNumber evidence="3">2.7.13.3</ecNumber>
    </recommendedName>
</protein>
<dbReference type="SMART" id="SM00086">
    <property type="entry name" value="PAC"/>
    <property type="match status" value="2"/>
</dbReference>
<keyword evidence="7" id="KW-0812">Transmembrane</keyword>
<dbReference type="InterPro" id="IPR003660">
    <property type="entry name" value="HAMP_dom"/>
</dbReference>
<dbReference type="Pfam" id="PF02518">
    <property type="entry name" value="HATPase_c"/>
    <property type="match status" value="1"/>
</dbReference>
<dbReference type="PROSITE" id="PS50109">
    <property type="entry name" value="HIS_KIN"/>
    <property type="match status" value="1"/>
</dbReference>
<evidence type="ECO:0000256" key="6">
    <source>
        <dbReference type="ARBA" id="ARBA00022679"/>
    </source>
</evidence>
<dbReference type="Pfam" id="PF00989">
    <property type="entry name" value="PAS"/>
    <property type="match status" value="1"/>
</dbReference>
<keyword evidence="5 13" id="KW-0597">Phosphoprotein</keyword>
<dbReference type="InterPro" id="IPR048760">
    <property type="entry name" value="VP0354-like_sensor_dom"/>
</dbReference>
<dbReference type="InterPro" id="IPR001610">
    <property type="entry name" value="PAC"/>
</dbReference>
<dbReference type="GO" id="GO:0000155">
    <property type="term" value="F:phosphorelay sensor kinase activity"/>
    <property type="evidence" value="ECO:0007669"/>
    <property type="project" value="InterPro"/>
</dbReference>
<evidence type="ECO:0000256" key="5">
    <source>
        <dbReference type="ARBA" id="ARBA00022553"/>
    </source>
</evidence>
<keyword evidence="6" id="KW-0808">Transferase</keyword>
<comment type="subcellular location">
    <subcellularLocation>
        <location evidence="2">Cell membrane</location>
        <topology evidence="2">Multi-pass membrane protein</topology>
    </subcellularLocation>
</comment>